<feature type="non-terminal residue" evidence="2">
    <location>
        <position position="114"/>
    </location>
</feature>
<dbReference type="Proteomes" id="UP000553632">
    <property type="component" value="Unassembled WGS sequence"/>
</dbReference>
<name>A0A7J6UI95_PEROL</name>
<dbReference type="AlphaFoldDB" id="A0A7J6UI95"/>
<dbReference type="EMBL" id="JABANO010003298">
    <property type="protein sequence ID" value="KAF4756913.1"/>
    <property type="molecule type" value="Genomic_DNA"/>
</dbReference>
<gene>
    <name evidence="2" type="ORF">FOZ63_033569</name>
</gene>
<keyword evidence="3" id="KW-1185">Reference proteome</keyword>
<evidence type="ECO:0000313" key="3">
    <source>
        <dbReference type="Proteomes" id="UP000553632"/>
    </source>
</evidence>
<evidence type="ECO:0000313" key="2">
    <source>
        <dbReference type="EMBL" id="KAF4756913.1"/>
    </source>
</evidence>
<feature type="non-terminal residue" evidence="2">
    <location>
        <position position="1"/>
    </location>
</feature>
<organism evidence="2 3">
    <name type="scientific">Perkinsus olseni</name>
    <name type="common">Perkinsus atlanticus</name>
    <dbReference type="NCBI Taxonomy" id="32597"/>
    <lineage>
        <taxon>Eukaryota</taxon>
        <taxon>Sar</taxon>
        <taxon>Alveolata</taxon>
        <taxon>Perkinsozoa</taxon>
        <taxon>Perkinsea</taxon>
        <taxon>Perkinsida</taxon>
        <taxon>Perkinsidae</taxon>
        <taxon>Perkinsus</taxon>
    </lineage>
</organism>
<evidence type="ECO:0000256" key="1">
    <source>
        <dbReference type="SAM" id="MobiDB-lite"/>
    </source>
</evidence>
<comment type="caution">
    <text evidence="2">The sequence shown here is derived from an EMBL/GenBank/DDBJ whole genome shotgun (WGS) entry which is preliminary data.</text>
</comment>
<reference evidence="2 3" key="1">
    <citation type="submission" date="2020-04" db="EMBL/GenBank/DDBJ databases">
        <title>Perkinsus olseni comparative genomics.</title>
        <authorList>
            <person name="Bogema D.R."/>
        </authorList>
    </citation>
    <scope>NUCLEOTIDE SEQUENCE [LARGE SCALE GENOMIC DNA]</scope>
    <source>
        <strain evidence="2 3">ATCC PRA-207</strain>
    </source>
</reference>
<sequence length="114" mass="11973">RSNLSASFRSSSCRDPAVTVTRLPPTGLKTTLHKSDRGRVLGYASSPQLSLPSHNVGGFRSDVPSQRAPQRAAPLVTPGRASVAAAQQRLYDVSTTVGAAYLMSGSTAHTLPKL</sequence>
<accession>A0A7J6UI95</accession>
<protein>
    <submittedName>
        <fullName evidence="2">Uncharacterized protein</fullName>
    </submittedName>
</protein>
<proteinExistence type="predicted"/>
<feature type="region of interest" description="Disordered" evidence="1">
    <location>
        <begin position="44"/>
        <end position="76"/>
    </location>
</feature>